<gene>
    <name evidence="20" type="ORF">ECRASSUSDP1_LOCUS8422</name>
</gene>
<evidence type="ECO:0000256" key="6">
    <source>
        <dbReference type="ARBA" id="ARBA00022723"/>
    </source>
</evidence>
<dbReference type="PROSITE" id="PS50011">
    <property type="entry name" value="PROTEIN_KINASE_DOM"/>
    <property type="match status" value="1"/>
</dbReference>
<evidence type="ECO:0000256" key="11">
    <source>
        <dbReference type="ARBA" id="ARBA00022840"/>
    </source>
</evidence>
<accession>A0AAD1UHV1</accession>
<dbReference type="FunFam" id="1.10.510.10:FF:000571">
    <property type="entry name" value="Maternal embryonic leucine zipper kinase"/>
    <property type="match status" value="1"/>
</dbReference>
<evidence type="ECO:0000256" key="14">
    <source>
        <dbReference type="ARBA" id="ARBA00048679"/>
    </source>
</evidence>
<protein>
    <recommendedName>
        <fullName evidence="3">non-specific serine/threonine protein kinase</fullName>
        <ecNumber evidence="3">2.7.11.1</ecNumber>
    </recommendedName>
</protein>
<evidence type="ECO:0000256" key="8">
    <source>
        <dbReference type="ARBA" id="ARBA00022741"/>
    </source>
</evidence>
<dbReference type="AlphaFoldDB" id="A0AAD1UHV1"/>
<organism evidence="20 21">
    <name type="scientific">Euplotes crassus</name>
    <dbReference type="NCBI Taxonomy" id="5936"/>
    <lineage>
        <taxon>Eukaryota</taxon>
        <taxon>Sar</taxon>
        <taxon>Alveolata</taxon>
        <taxon>Ciliophora</taxon>
        <taxon>Intramacronucleata</taxon>
        <taxon>Spirotrichea</taxon>
        <taxon>Hypotrichia</taxon>
        <taxon>Euplotida</taxon>
        <taxon>Euplotidae</taxon>
        <taxon>Moneuplotes</taxon>
    </lineage>
</organism>
<feature type="domain" description="EF-hand" evidence="19">
    <location>
        <begin position="405"/>
        <end position="440"/>
    </location>
</feature>
<dbReference type="FunFam" id="1.10.238.10:FF:000001">
    <property type="entry name" value="Calmodulin 1"/>
    <property type="match status" value="1"/>
</dbReference>
<dbReference type="InterPro" id="IPR011009">
    <property type="entry name" value="Kinase-like_dom_sf"/>
</dbReference>
<evidence type="ECO:0000256" key="5">
    <source>
        <dbReference type="ARBA" id="ARBA00022679"/>
    </source>
</evidence>
<evidence type="ECO:0000256" key="16">
    <source>
        <dbReference type="RuleBase" id="RU000304"/>
    </source>
</evidence>
<evidence type="ECO:0000256" key="9">
    <source>
        <dbReference type="ARBA" id="ARBA00022777"/>
    </source>
</evidence>
<evidence type="ECO:0000256" key="2">
    <source>
        <dbReference type="ARBA" id="ARBA00011245"/>
    </source>
</evidence>
<dbReference type="PROSITE" id="PS00108">
    <property type="entry name" value="PROTEIN_KINASE_ST"/>
    <property type="match status" value="1"/>
</dbReference>
<evidence type="ECO:0000256" key="17">
    <source>
        <dbReference type="SAM" id="MobiDB-lite"/>
    </source>
</evidence>
<dbReference type="Gene3D" id="3.30.200.20">
    <property type="entry name" value="Phosphorylase Kinase, domain 1"/>
    <property type="match status" value="1"/>
</dbReference>
<keyword evidence="7" id="KW-0677">Repeat</keyword>
<dbReference type="PANTHER" id="PTHR24349">
    <property type="entry name" value="SERINE/THREONINE-PROTEIN KINASE"/>
    <property type="match status" value="1"/>
</dbReference>
<feature type="compositionally biased region" description="Polar residues" evidence="17">
    <location>
        <begin position="1"/>
        <end position="12"/>
    </location>
</feature>
<dbReference type="InterPro" id="IPR000719">
    <property type="entry name" value="Prot_kinase_dom"/>
</dbReference>
<feature type="domain" description="Protein kinase" evidence="18">
    <location>
        <begin position="30"/>
        <end position="286"/>
    </location>
</feature>
<dbReference type="SUPFAM" id="SSF56112">
    <property type="entry name" value="Protein kinase-like (PK-like)"/>
    <property type="match status" value="1"/>
</dbReference>
<keyword evidence="21" id="KW-1185">Reference proteome</keyword>
<dbReference type="EMBL" id="CAMPGE010008240">
    <property type="protein sequence ID" value="CAI2367145.1"/>
    <property type="molecule type" value="Genomic_DNA"/>
</dbReference>
<keyword evidence="11 15" id="KW-0067">ATP-binding</keyword>
<dbReference type="Gene3D" id="1.10.510.10">
    <property type="entry name" value="Transferase(Phosphotransferase) domain 1"/>
    <property type="match status" value="1"/>
</dbReference>
<evidence type="ECO:0000256" key="13">
    <source>
        <dbReference type="ARBA" id="ARBA00047899"/>
    </source>
</evidence>
<comment type="subunit">
    <text evidence="2">Monomer.</text>
</comment>
<evidence type="ECO:0000256" key="12">
    <source>
        <dbReference type="ARBA" id="ARBA00024334"/>
    </source>
</evidence>
<dbReference type="CDD" id="cd05117">
    <property type="entry name" value="STKc_CAMK"/>
    <property type="match status" value="1"/>
</dbReference>
<dbReference type="PROSITE" id="PS00107">
    <property type="entry name" value="PROTEIN_KINASE_ATP"/>
    <property type="match status" value="1"/>
</dbReference>
<dbReference type="SMART" id="SM00054">
    <property type="entry name" value="EFh"/>
    <property type="match status" value="4"/>
</dbReference>
<evidence type="ECO:0000256" key="7">
    <source>
        <dbReference type="ARBA" id="ARBA00022737"/>
    </source>
</evidence>
<evidence type="ECO:0000313" key="21">
    <source>
        <dbReference type="Proteomes" id="UP001295684"/>
    </source>
</evidence>
<dbReference type="InterPro" id="IPR011992">
    <property type="entry name" value="EF-hand-dom_pair"/>
</dbReference>
<feature type="domain" description="EF-hand" evidence="19">
    <location>
        <begin position="369"/>
        <end position="404"/>
    </location>
</feature>
<evidence type="ECO:0000259" key="18">
    <source>
        <dbReference type="PROSITE" id="PS50011"/>
    </source>
</evidence>
<keyword evidence="10" id="KW-0106">Calcium</keyword>
<dbReference type="GO" id="GO:0004674">
    <property type="term" value="F:protein serine/threonine kinase activity"/>
    <property type="evidence" value="ECO:0007669"/>
    <property type="project" value="UniProtKB-KW"/>
</dbReference>
<dbReference type="EC" id="2.7.11.1" evidence="3"/>
<evidence type="ECO:0000256" key="10">
    <source>
        <dbReference type="ARBA" id="ARBA00022837"/>
    </source>
</evidence>
<dbReference type="GO" id="GO:0005524">
    <property type="term" value="F:ATP binding"/>
    <property type="evidence" value="ECO:0007669"/>
    <property type="project" value="UniProtKB-UniRule"/>
</dbReference>
<evidence type="ECO:0000259" key="19">
    <source>
        <dbReference type="PROSITE" id="PS50222"/>
    </source>
</evidence>
<comment type="similarity">
    <text evidence="12">Belongs to the protein kinase superfamily. Ser/Thr protein kinase family. CDPK subfamily.</text>
</comment>
<comment type="catalytic activity">
    <reaction evidence="14">
        <text>L-seryl-[protein] + ATP = O-phospho-L-seryl-[protein] + ADP + H(+)</text>
        <dbReference type="Rhea" id="RHEA:17989"/>
        <dbReference type="Rhea" id="RHEA-COMP:9863"/>
        <dbReference type="Rhea" id="RHEA-COMP:11604"/>
        <dbReference type="ChEBI" id="CHEBI:15378"/>
        <dbReference type="ChEBI" id="CHEBI:29999"/>
        <dbReference type="ChEBI" id="CHEBI:30616"/>
        <dbReference type="ChEBI" id="CHEBI:83421"/>
        <dbReference type="ChEBI" id="CHEBI:456216"/>
        <dbReference type="EC" id="2.7.11.1"/>
    </reaction>
</comment>
<keyword evidence="6" id="KW-0479">Metal-binding</keyword>
<feature type="domain" description="EF-hand" evidence="19">
    <location>
        <begin position="441"/>
        <end position="476"/>
    </location>
</feature>
<dbReference type="Pfam" id="PF00069">
    <property type="entry name" value="Pkinase"/>
    <property type="match status" value="1"/>
</dbReference>
<dbReference type="InterPro" id="IPR008271">
    <property type="entry name" value="Ser/Thr_kinase_AS"/>
</dbReference>
<feature type="region of interest" description="Disordered" evidence="17">
    <location>
        <begin position="1"/>
        <end position="23"/>
    </location>
</feature>
<comment type="caution">
    <text evidence="20">The sequence shown here is derived from an EMBL/GenBank/DDBJ whole genome shotgun (WGS) entry which is preliminary data.</text>
</comment>
<dbReference type="PROSITE" id="PS00018">
    <property type="entry name" value="EF_HAND_1"/>
    <property type="match status" value="2"/>
</dbReference>
<keyword evidence="5" id="KW-0808">Transferase</keyword>
<keyword evidence="8 15" id="KW-0547">Nucleotide-binding</keyword>
<dbReference type="InterPro" id="IPR050205">
    <property type="entry name" value="CDPK_Ser/Thr_kinases"/>
</dbReference>
<evidence type="ECO:0000256" key="3">
    <source>
        <dbReference type="ARBA" id="ARBA00012513"/>
    </source>
</evidence>
<dbReference type="InterPro" id="IPR017441">
    <property type="entry name" value="Protein_kinase_ATP_BS"/>
</dbReference>
<keyword evidence="4 16" id="KW-0723">Serine/threonine-protein kinase</keyword>
<dbReference type="PROSITE" id="PS50222">
    <property type="entry name" value="EF_HAND_2"/>
    <property type="match status" value="4"/>
</dbReference>
<keyword evidence="9" id="KW-0418">Kinase</keyword>
<reference evidence="20" key="1">
    <citation type="submission" date="2023-07" db="EMBL/GenBank/DDBJ databases">
        <authorList>
            <consortium name="AG Swart"/>
            <person name="Singh M."/>
            <person name="Singh A."/>
            <person name="Seah K."/>
            <person name="Emmerich C."/>
        </authorList>
    </citation>
    <scope>NUCLEOTIDE SEQUENCE</scope>
    <source>
        <strain evidence="20">DP1</strain>
    </source>
</reference>
<dbReference type="Gene3D" id="1.10.238.10">
    <property type="entry name" value="EF-hand"/>
    <property type="match status" value="2"/>
</dbReference>
<evidence type="ECO:0000256" key="15">
    <source>
        <dbReference type="PROSITE-ProRule" id="PRU10141"/>
    </source>
</evidence>
<dbReference type="SUPFAM" id="SSF47473">
    <property type="entry name" value="EF-hand"/>
    <property type="match status" value="1"/>
</dbReference>
<evidence type="ECO:0000313" key="20">
    <source>
        <dbReference type="EMBL" id="CAI2367145.1"/>
    </source>
</evidence>
<dbReference type="GO" id="GO:0005509">
    <property type="term" value="F:calcium ion binding"/>
    <property type="evidence" value="ECO:0007669"/>
    <property type="project" value="InterPro"/>
</dbReference>
<dbReference type="SMART" id="SM00220">
    <property type="entry name" value="S_TKc"/>
    <property type="match status" value="1"/>
</dbReference>
<dbReference type="Proteomes" id="UP001295684">
    <property type="component" value="Unassembled WGS sequence"/>
</dbReference>
<feature type="binding site" evidence="15">
    <location>
        <position position="60"/>
    </location>
    <ligand>
        <name>ATP</name>
        <dbReference type="ChEBI" id="CHEBI:30616"/>
    </ligand>
</feature>
<name>A0AAD1UHV1_EUPCR</name>
<dbReference type="FunFam" id="3.30.200.20:FF:000315">
    <property type="entry name" value="Calcium-dependent protein kinase 3"/>
    <property type="match status" value="1"/>
</dbReference>
<proteinExistence type="inferred from homology"/>
<evidence type="ECO:0000256" key="4">
    <source>
        <dbReference type="ARBA" id="ARBA00022527"/>
    </source>
</evidence>
<dbReference type="InterPro" id="IPR018247">
    <property type="entry name" value="EF_Hand_1_Ca_BS"/>
</dbReference>
<dbReference type="CDD" id="cd00051">
    <property type="entry name" value="EFh"/>
    <property type="match status" value="1"/>
</dbReference>
<comment type="cofactor">
    <cofactor evidence="1">
        <name>Mg(2+)</name>
        <dbReference type="ChEBI" id="CHEBI:18420"/>
    </cofactor>
</comment>
<dbReference type="Pfam" id="PF13499">
    <property type="entry name" value="EF-hand_7"/>
    <property type="match status" value="2"/>
</dbReference>
<dbReference type="InterPro" id="IPR002048">
    <property type="entry name" value="EF_hand_dom"/>
</dbReference>
<feature type="domain" description="EF-hand" evidence="19">
    <location>
        <begin position="333"/>
        <end position="368"/>
    </location>
</feature>
<sequence length="486" mass="55213">MGCTNSGGTHNAKQPAKKEGATTQIKKKYKIETNILGSGAFGKVFLASSTKDPDFKVAIKVISKSKLGDDIESLKDEISILKSLDHSNIVKYYETFENNRFMYIVMEYCPGGELFNMISKKAKNEGAFNESEAADMMGRLLRAVNHCHSLGIAHRDIKPENILVNETGDLKLIDFGLSKQVKVKKMHTIVGTPYYVAPEVLEGKYGLKCDIWSLGVILYILLSGYLPFGGTSVADVFDKIKEAKYSFKQKEWKKVSPEAIELIKNMLEVNTKKRFNAEQCLKHSWFKVANNMKEDEELDPLDPDILENLTNFKGSSRFKKAAMNLFVKTSNAKEFDKLRKEFEKLDEDHTGQVDAEELSKALKKSDINFPEDRIEAIINEIDHKGNNSINYTEFLAATMTARKLLNENRLVMLFREFDTDDSGYITKENLEEAFHKLDSPLTKKQIQEIITEHDDSRDGKISFEEFSKMLLGEDDKLIELKKSAIM</sequence>
<comment type="catalytic activity">
    <reaction evidence="13">
        <text>L-threonyl-[protein] + ATP = O-phospho-L-threonyl-[protein] + ADP + H(+)</text>
        <dbReference type="Rhea" id="RHEA:46608"/>
        <dbReference type="Rhea" id="RHEA-COMP:11060"/>
        <dbReference type="Rhea" id="RHEA-COMP:11605"/>
        <dbReference type="ChEBI" id="CHEBI:15378"/>
        <dbReference type="ChEBI" id="CHEBI:30013"/>
        <dbReference type="ChEBI" id="CHEBI:30616"/>
        <dbReference type="ChEBI" id="CHEBI:61977"/>
        <dbReference type="ChEBI" id="CHEBI:456216"/>
        <dbReference type="EC" id="2.7.11.1"/>
    </reaction>
</comment>
<evidence type="ECO:0000256" key="1">
    <source>
        <dbReference type="ARBA" id="ARBA00001946"/>
    </source>
</evidence>